<gene>
    <name evidence="1" type="ORF">DPMN_017080</name>
</gene>
<dbReference type="AlphaFoldDB" id="A0A9D4NFS5"/>
<evidence type="ECO:0000313" key="2">
    <source>
        <dbReference type="Proteomes" id="UP000828390"/>
    </source>
</evidence>
<evidence type="ECO:0000313" key="1">
    <source>
        <dbReference type="EMBL" id="KAH3892944.1"/>
    </source>
</evidence>
<sequence length="51" mass="5653">MISFSQRDRWSASVKRVDGQLQSNGYMASFSQTGRCSASVKRVDVQPQSKG</sequence>
<dbReference type="Proteomes" id="UP000828390">
    <property type="component" value="Unassembled WGS sequence"/>
</dbReference>
<dbReference type="EMBL" id="JAIWYP010000001">
    <property type="protein sequence ID" value="KAH3892944.1"/>
    <property type="molecule type" value="Genomic_DNA"/>
</dbReference>
<accession>A0A9D4NFS5</accession>
<organism evidence="1 2">
    <name type="scientific">Dreissena polymorpha</name>
    <name type="common">Zebra mussel</name>
    <name type="synonym">Mytilus polymorpha</name>
    <dbReference type="NCBI Taxonomy" id="45954"/>
    <lineage>
        <taxon>Eukaryota</taxon>
        <taxon>Metazoa</taxon>
        <taxon>Spiralia</taxon>
        <taxon>Lophotrochozoa</taxon>
        <taxon>Mollusca</taxon>
        <taxon>Bivalvia</taxon>
        <taxon>Autobranchia</taxon>
        <taxon>Heteroconchia</taxon>
        <taxon>Euheterodonta</taxon>
        <taxon>Imparidentia</taxon>
        <taxon>Neoheterodontei</taxon>
        <taxon>Myida</taxon>
        <taxon>Dreissenoidea</taxon>
        <taxon>Dreissenidae</taxon>
        <taxon>Dreissena</taxon>
    </lineage>
</organism>
<reference evidence="1" key="1">
    <citation type="journal article" date="2019" name="bioRxiv">
        <title>The Genome of the Zebra Mussel, Dreissena polymorpha: A Resource for Invasive Species Research.</title>
        <authorList>
            <person name="McCartney M.A."/>
            <person name="Auch B."/>
            <person name="Kono T."/>
            <person name="Mallez S."/>
            <person name="Zhang Y."/>
            <person name="Obille A."/>
            <person name="Becker A."/>
            <person name="Abrahante J.E."/>
            <person name="Garbe J."/>
            <person name="Badalamenti J.P."/>
            <person name="Herman A."/>
            <person name="Mangelson H."/>
            <person name="Liachko I."/>
            <person name="Sullivan S."/>
            <person name="Sone E.D."/>
            <person name="Koren S."/>
            <person name="Silverstein K.A.T."/>
            <person name="Beckman K.B."/>
            <person name="Gohl D.M."/>
        </authorList>
    </citation>
    <scope>NUCLEOTIDE SEQUENCE</scope>
    <source>
        <strain evidence="1">Duluth1</strain>
        <tissue evidence="1">Whole animal</tissue>
    </source>
</reference>
<comment type="caution">
    <text evidence="1">The sequence shown here is derived from an EMBL/GenBank/DDBJ whole genome shotgun (WGS) entry which is preliminary data.</text>
</comment>
<reference evidence="1" key="2">
    <citation type="submission" date="2020-11" db="EMBL/GenBank/DDBJ databases">
        <authorList>
            <person name="McCartney M.A."/>
            <person name="Auch B."/>
            <person name="Kono T."/>
            <person name="Mallez S."/>
            <person name="Becker A."/>
            <person name="Gohl D.M."/>
            <person name="Silverstein K.A.T."/>
            <person name="Koren S."/>
            <person name="Bechman K.B."/>
            <person name="Herman A."/>
            <person name="Abrahante J.E."/>
            <person name="Garbe J."/>
        </authorList>
    </citation>
    <scope>NUCLEOTIDE SEQUENCE</scope>
    <source>
        <strain evidence="1">Duluth1</strain>
        <tissue evidence="1">Whole animal</tissue>
    </source>
</reference>
<protein>
    <submittedName>
        <fullName evidence="1">Uncharacterized protein</fullName>
    </submittedName>
</protein>
<keyword evidence="2" id="KW-1185">Reference proteome</keyword>
<proteinExistence type="predicted"/>
<name>A0A9D4NFS5_DREPO</name>